<dbReference type="PANTHER" id="PTHR13026:SF0">
    <property type="entry name" value="RIBOSOMAL RNA PROCESSING 1B"/>
    <property type="match status" value="1"/>
</dbReference>
<evidence type="ECO:0000256" key="5">
    <source>
        <dbReference type="SAM" id="MobiDB-lite"/>
    </source>
</evidence>
<dbReference type="InterPro" id="IPR010301">
    <property type="entry name" value="RRP1"/>
</dbReference>
<evidence type="ECO:0000256" key="4">
    <source>
        <dbReference type="ARBA" id="ARBA00023242"/>
    </source>
</evidence>
<dbReference type="AlphaFoldDB" id="A0A9D4UEB7"/>
<keyword evidence="4" id="KW-0539">Nucleus</keyword>
<protein>
    <submittedName>
        <fullName evidence="6">Uncharacterized protein</fullName>
    </submittedName>
</protein>
<dbReference type="Proteomes" id="UP000886520">
    <property type="component" value="Chromosome 18"/>
</dbReference>
<evidence type="ECO:0000313" key="7">
    <source>
        <dbReference type="Proteomes" id="UP000886520"/>
    </source>
</evidence>
<dbReference type="EMBL" id="JABFUD020000018">
    <property type="protein sequence ID" value="KAI5066087.1"/>
    <property type="molecule type" value="Genomic_DNA"/>
</dbReference>
<evidence type="ECO:0000313" key="6">
    <source>
        <dbReference type="EMBL" id="KAI5066087.1"/>
    </source>
</evidence>
<sequence>MILDIGTPTSKQAGDMYHETRVKLEKNLASPDKAKREKAISLLCLWLTSQKEVREEELTKIWKGLFYCLWHAEKAAVQVDLVDRIAMLMENLDVELSLLFFKAFLTSLRNEWGGIDNNSLGRFQLLLKQYVSQMFAVLKKSEWEVELVRKFMDALAERALLVQDGNDANNDINVYIAGVFLNQLRKYLPIPEGVFKLLLEPFWVVLSKGCDDKVAEEISKKVFLVLFDHGSSLLVCDQGCRDGARKEKTCFGDVALNLAVSIRMKSSALLAFTSHSKYAQLRLIEEKFNCLEKLAQPRISTNGGDMDNVGLSTVAETQSTNSSAESADRLQDSVSPAQFPLTRTFGCRSTRNQKLVFSPHTIDDVYGKKSVEKLGSLLEDMPVQTTREESRTEQGSEVDIGGESFTLDDRQTDMAACELEYNLQAGDIIDVDGSPPNQDTVVSDEADNSNILDASDDCITMEDPVISNLAKRFESIADQQSPNCKLDGCFIVSTPLAPSPINTCGRKRKSWKMPRADALDSESPTSAKENNVVPHEAFQDDDITSIDNLSAKKAKKVHFSLQHNIVWRPSTPLPPHDVRVPPAATPRGSAMKKGVLPGPIVDPSEVIVSPKKTKSTPRKAPSTHFRSPKSAKNSSKAKKPLKKGRLSPR</sequence>
<organism evidence="6 7">
    <name type="scientific">Adiantum capillus-veneris</name>
    <name type="common">Maidenhair fern</name>
    <dbReference type="NCBI Taxonomy" id="13818"/>
    <lineage>
        <taxon>Eukaryota</taxon>
        <taxon>Viridiplantae</taxon>
        <taxon>Streptophyta</taxon>
        <taxon>Embryophyta</taxon>
        <taxon>Tracheophyta</taxon>
        <taxon>Polypodiopsida</taxon>
        <taxon>Polypodiidae</taxon>
        <taxon>Polypodiales</taxon>
        <taxon>Pteridineae</taxon>
        <taxon>Pteridaceae</taxon>
        <taxon>Vittarioideae</taxon>
        <taxon>Adiantum</taxon>
    </lineage>
</organism>
<reference evidence="6" key="1">
    <citation type="submission" date="2021-01" db="EMBL/GenBank/DDBJ databases">
        <title>Adiantum capillus-veneris genome.</title>
        <authorList>
            <person name="Fang Y."/>
            <person name="Liao Q."/>
        </authorList>
    </citation>
    <scope>NUCLEOTIDE SEQUENCE</scope>
    <source>
        <strain evidence="6">H3</strain>
        <tissue evidence="6">Leaf</tissue>
    </source>
</reference>
<keyword evidence="7" id="KW-1185">Reference proteome</keyword>
<dbReference type="GO" id="GO:0005634">
    <property type="term" value="C:nucleus"/>
    <property type="evidence" value="ECO:0007669"/>
    <property type="project" value="UniProtKB-SubCell"/>
</dbReference>
<proteinExistence type="inferred from homology"/>
<dbReference type="Pfam" id="PF05997">
    <property type="entry name" value="Nop52"/>
    <property type="match status" value="1"/>
</dbReference>
<feature type="region of interest" description="Disordered" evidence="5">
    <location>
        <begin position="383"/>
        <end position="403"/>
    </location>
</feature>
<comment type="similarity">
    <text evidence="2">Belongs to the RRP1 family.</text>
</comment>
<dbReference type="GO" id="GO:0006364">
    <property type="term" value="P:rRNA processing"/>
    <property type="evidence" value="ECO:0007669"/>
    <property type="project" value="UniProtKB-KW"/>
</dbReference>
<comment type="subcellular location">
    <subcellularLocation>
        <location evidence="1">Nucleus</location>
    </subcellularLocation>
</comment>
<feature type="region of interest" description="Disordered" evidence="5">
    <location>
        <begin position="571"/>
        <end position="649"/>
    </location>
</feature>
<feature type="compositionally biased region" description="Basic residues" evidence="5">
    <location>
        <begin position="635"/>
        <end position="649"/>
    </location>
</feature>
<accession>A0A9D4UEB7</accession>
<keyword evidence="3" id="KW-0698">rRNA processing</keyword>
<name>A0A9D4UEB7_ADICA</name>
<dbReference type="GO" id="GO:0030688">
    <property type="term" value="C:preribosome, small subunit precursor"/>
    <property type="evidence" value="ECO:0007669"/>
    <property type="project" value="InterPro"/>
</dbReference>
<gene>
    <name evidence="6" type="ORF">GOP47_0018711</name>
</gene>
<evidence type="ECO:0000256" key="1">
    <source>
        <dbReference type="ARBA" id="ARBA00004123"/>
    </source>
</evidence>
<comment type="caution">
    <text evidence="6">The sequence shown here is derived from an EMBL/GenBank/DDBJ whole genome shotgun (WGS) entry which is preliminary data.</text>
</comment>
<evidence type="ECO:0000256" key="3">
    <source>
        <dbReference type="ARBA" id="ARBA00022552"/>
    </source>
</evidence>
<evidence type="ECO:0000256" key="2">
    <source>
        <dbReference type="ARBA" id="ARBA00006374"/>
    </source>
</evidence>
<dbReference type="PANTHER" id="PTHR13026">
    <property type="entry name" value="NNP-1 PROTEIN NOVEL NUCLEAR PROTEIN 1 NOP52"/>
    <property type="match status" value="1"/>
</dbReference>
<dbReference type="OrthoDB" id="2019504at2759"/>